<name>D3Q7P2_STANL</name>
<evidence type="ECO:0000313" key="2">
    <source>
        <dbReference type="Proteomes" id="UP000000844"/>
    </source>
</evidence>
<dbReference type="Pfam" id="PF00106">
    <property type="entry name" value="adh_short"/>
    <property type="match status" value="1"/>
</dbReference>
<dbReference type="PANTHER" id="PTHR43431">
    <property type="entry name" value="OXIDOREDUCTASE, SHORT CHAIN DEHYDROGENASE/REDUCTASE FAMILY (AFU_ORTHOLOGUE AFUA_5G14000)"/>
    <property type="match status" value="1"/>
</dbReference>
<dbReference type="InterPro" id="IPR036291">
    <property type="entry name" value="NAD(P)-bd_dom_sf"/>
</dbReference>
<dbReference type="HOGENOM" id="CLU_010194_17_0_11"/>
<gene>
    <name evidence="1" type="ordered locus">Snas_4742</name>
</gene>
<dbReference type="InterPro" id="IPR002347">
    <property type="entry name" value="SDR_fam"/>
</dbReference>
<proteinExistence type="predicted"/>
<dbReference type="RefSeq" id="WP_013019955.1">
    <property type="nucleotide sequence ID" value="NC_013947.1"/>
</dbReference>
<evidence type="ECO:0000313" key="1">
    <source>
        <dbReference type="EMBL" id="ADD44384.1"/>
    </source>
</evidence>
<dbReference type="PANTHER" id="PTHR43431:SF7">
    <property type="entry name" value="OXIDOREDUCTASE, SHORT CHAIN DEHYDROGENASE_REDUCTASE FAMILY (AFU_ORTHOLOGUE AFUA_5G14000)"/>
    <property type="match status" value="1"/>
</dbReference>
<dbReference type="Gene3D" id="3.40.50.720">
    <property type="entry name" value="NAD(P)-binding Rossmann-like Domain"/>
    <property type="match status" value="1"/>
</dbReference>
<keyword evidence="2" id="KW-1185">Reference proteome</keyword>
<protein>
    <submittedName>
        <fullName evidence="1">Short-chain dehydrogenase/reductase SDR</fullName>
    </submittedName>
</protein>
<dbReference type="Proteomes" id="UP000000844">
    <property type="component" value="Chromosome"/>
</dbReference>
<accession>D3Q7P2</accession>
<dbReference type="OrthoDB" id="9799818at2"/>
<dbReference type="SUPFAM" id="SSF51735">
    <property type="entry name" value="NAD(P)-binding Rossmann-fold domains"/>
    <property type="match status" value="1"/>
</dbReference>
<dbReference type="eggNOG" id="COG4221">
    <property type="taxonomic scope" value="Bacteria"/>
</dbReference>
<dbReference type="AlphaFoldDB" id="D3Q7P2"/>
<sequence length="242" mass="25618">MTTTPSALVIGAGPGLGMSIAHRFGAGGHRVALVSRSEKRHQGYLDALAAAGVDATAHAADIRDPQQLNAALDAIALEHPRIEVLYYGPGGVDDVFRPVPIAETTSDNVRSAFTWVYPAIDIVQKVLPGMRERGTGSVLIAGGLSGQIPMPALGNLALSAAALRNYALTLNAGLSDMGIYAGTLTIGGLVERGDIYEMVSNDEEMSKMAAGRTLNPDDLADVAWDMHRKRDRPEETFNVLDL</sequence>
<dbReference type="KEGG" id="sna:Snas_4742"/>
<organism evidence="1 2">
    <name type="scientific">Stackebrandtia nassauensis (strain DSM 44728 / CIP 108903 / NRRL B-16338 / NBRC 102104 / LLR-40K-21)</name>
    <dbReference type="NCBI Taxonomy" id="446470"/>
    <lineage>
        <taxon>Bacteria</taxon>
        <taxon>Bacillati</taxon>
        <taxon>Actinomycetota</taxon>
        <taxon>Actinomycetes</taxon>
        <taxon>Glycomycetales</taxon>
        <taxon>Glycomycetaceae</taxon>
        <taxon>Stackebrandtia</taxon>
    </lineage>
</organism>
<dbReference type="EMBL" id="CP001778">
    <property type="protein sequence ID" value="ADD44384.1"/>
    <property type="molecule type" value="Genomic_DNA"/>
</dbReference>
<reference evidence="1 2" key="1">
    <citation type="journal article" date="2009" name="Stand. Genomic Sci.">
        <title>Complete genome sequence of Stackebrandtia nassauensis type strain (LLR-40K-21).</title>
        <authorList>
            <person name="Munk C."/>
            <person name="Lapidus A."/>
            <person name="Copeland A."/>
            <person name="Jando M."/>
            <person name="Mayilraj S."/>
            <person name="Glavina Del Rio T."/>
            <person name="Nolan M."/>
            <person name="Chen F."/>
            <person name="Lucas S."/>
            <person name="Tice H."/>
            <person name="Cheng J.F."/>
            <person name="Han C."/>
            <person name="Detter J.C."/>
            <person name="Bruce D."/>
            <person name="Goodwin L."/>
            <person name="Chain P."/>
            <person name="Pitluck S."/>
            <person name="Goker M."/>
            <person name="Ovchinikova G."/>
            <person name="Pati A."/>
            <person name="Ivanova N."/>
            <person name="Mavromatis K."/>
            <person name="Chen A."/>
            <person name="Palaniappan K."/>
            <person name="Land M."/>
            <person name="Hauser L."/>
            <person name="Chang Y.J."/>
            <person name="Jeffries C.D."/>
            <person name="Bristow J."/>
            <person name="Eisen J.A."/>
            <person name="Markowitz V."/>
            <person name="Hugenholtz P."/>
            <person name="Kyrpides N.C."/>
            <person name="Klenk H.P."/>
        </authorList>
    </citation>
    <scope>NUCLEOTIDE SEQUENCE [LARGE SCALE GENOMIC DNA]</scope>
    <source>
        <strain evidence="2">DSM 44728 / CIP 108903 / NRRL B-16338 / NBRC 102104 / LLR-40K-21</strain>
    </source>
</reference>